<proteinExistence type="predicted"/>
<organism evidence="1">
    <name type="scientific">Trepomonas sp. PC1</name>
    <dbReference type="NCBI Taxonomy" id="1076344"/>
    <lineage>
        <taxon>Eukaryota</taxon>
        <taxon>Metamonada</taxon>
        <taxon>Diplomonadida</taxon>
        <taxon>Hexamitidae</taxon>
        <taxon>Hexamitinae</taxon>
        <taxon>Trepomonas</taxon>
    </lineage>
</organism>
<accession>A0A146KGS7</accession>
<dbReference type="AlphaFoldDB" id="A0A146KGS7"/>
<name>A0A146KGS7_9EUKA</name>
<evidence type="ECO:0000313" key="1">
    <source>
        <dbReference type="EMBL" id="JAP95970.1"/>
    </source>
</evidence>
<feature type="non-terminal residue" evidence="1">
    <location>
        <position position="79"/>
    </location>
</feature>
<protein>
    <submittedName>
        <fullName evidence="1">Dynein heavy chain</fullName>
    </submittedName>
</protein>
<dbReference type="EMBL" id="GDID01000636">
    <property type="protein sequence ID" value="JAP95970.1"/>
    <property type="molecule type" value="Transcribed_RNA"/>
</dbReference>
<feature type="non-terminal residue" evidence="1">
    <location>
        <position position="1"/>
    </location>
</feature>
<gene>
    <name evidence="1" type="ORF">TPC1_10853</name>
</gene>
<reference evidence="1" key="1">
    <citation type="submission" date="2015-07" db="EMBL/GenBank/DDBJ databases">
        <title>Adaptation to a free-living lifestyle via gene acquisitions in the diplomonad Trepomonas sp. PC1.</title>
        <authorList>
            <person name="Xu F."/>
            <person name="Jerlstrom-Hultqvist J."/>
            <person name="Kolisko M."/>
            <person name="Simpson A.G.B."/>
            <person name="Roger A.J."/>
            <person name="Svard S.G."/>
            <person name="Andersson J.O."/>
        </authorList>
    </citation>
    <scope>NUCLEOTIDE SEQUENCE</scope>
    <source>
        <strain evidence="1">PC1</strain>
    </source>
</reference>
<sequence length="79" mass="9258">FYHLLYQYDAICEPNEVVQMQSYEVQSESLRDQLKPVEFGFSYQSVQQLLQVSETQQCLCNDEVKALLNQTNTQPTYQS</sequence>